<keyword evidence="3" id="KW-0418">Kinase</keyword>
<evidence type="ECO:0000256" key="4">
    <source>
        <dbReference type="PROSITE-ProRule" id="PRU00169"/>
    </source>
</evidence>
<dbReference type="InterPro" id="IPR036097">
    <property type="entry name" value="HisK_dim/P_sf"/>
</dbReference>
<dbReference type="InterPro" id="IPR003661">
    <property type="entry name" value="HisK_dim/P_dom"/>
</dbReference>
<dbReference type="KEGG" id="bbae:FRD01_21770"/>
<dbReference type="Pfam" id="PF00512">
    <property type="entry name" value="HisKA"/>
    <property type="match status" value="1"/>
</dbReference>
<dbReference type="InterPro" id="IPR011006">
    <property type="entry name" value="CheY-like_superfamily"/>
</dbReference>
<dbReference type="SMART" id="SM00065">
    <property type="entry name" value="GAF"/>
    <property type="match status" value="1"/>
</dbReference>
<gene>
    <name evidence="7" type="ORF">FRD01_21770</name>
</gene>
<evidence type="ECO:0000259" key="6">
    <source>
        <dbReference type="PROSITE" id="PS50112"/>
    </source>
</evidence>
<feature type="modified residue" description="4-aspartylphosphate" evidence="4">
    <location>
        <position position="53"/>
    </location>
</feature>
<dbReference type="EMBL" id="CP042467">
    <property type="protein sequence ID" value="QED29811.1"/>
    <property type="molecule type" value="Genomic_DNA"/>
</dbReference>
<keyword evidence="2" id="KW-0808">Transferase</keyword>
<evidence type="ECO:0000256" key="1">
    <source>
        <dbReference type="ARBA" id="ARBA00022553"/>
    </source>
</evidence>
<dbReference type="PANTHER" id="PTHR44591">
    <property type="entry name" value="STRESS RESPONSE REGULATOR PROTEIN 1"/>
    <property type="match status" value="1"/>
</dbReference>
<dbReference type="SMART" id="SM00448">
    <property type="entry name" value="REC"/>
    <property type="match status" value="1"/>
</dbReference>
<evidence type="ECO:0000256" key="3">
    <source>
        <dbReference type="ARBA" id="ARBA00022777"/>
    </source>
</evidence>
<name>A0A5B8XXE6_9DELT</name>
<keyword evidence="8" id="KW-1185">Reference proteome</keyword>
<dbReference type="Gene3D" id="1.10.287.130">
    <property type="match status" value="1"/>
</dbReference>
<proteinExistence type="predicted"/>
<dbReference type="CDD" id="cd00082">
    <property type="entry name" value="HisKA"/>
    <property type="match status" value="1"/>
</dbReference>
<dbReference type="SUPFAM" id="SSF52172">
    <property type="entry name" value="CheY-like"/>
    <property type="match status" value="1"/>
</dbReference>
<evidence type="ECO:0000256" key="2">
    <source>
        <dbReference type="ARBA" id="ARBA00022679"/>
    </source>
</evidence>
<dbReference type="AlphaFoldDB" id="A0A5B8XXE6"/>
<dbReference type="SUPFAM" id="SSF47384">
    <property type="entry name" value="Homodimeric domain of signal transducing histidine kinase"/>
    <property type="match status" value="1"/>
</dbReference>
<dbReference type="InterPro" id="IPR050595">
    <property type="entry name" value="Bact_response_regulator"/>
</dbReference>
<evidence type="ECO:0000259" key="5">
    <source>
        <dbReference type="PROSITE" id="PS50110"/>
    </source>
</evidence>
<dbReference type="InterPro" id="IPR035965">
    <property type="entry name" value="PAS-like_dom_sf"/>
</dbReference>
<dbReference type="InterPro" id="IPR003018">
    <property type="entry name" value="GAF"/>
</dbReference>
<dbReference type="Pfam" id="PF00989">
    <property type="entry name" value="PAS"/>
    <property type="match status" value="1"/>
</dbReference>
<dbReference type="OrthoDB" id="5480789at2"/>
<feature type="domain" description="PAS" evidence="6">
    <location>
        <begin position="317"/>
        <end position="387"/>
    </location>
</feature>
<organism evidence="7 8">
    <name type="scientific">Microvenator marinus</name>
    <dbReference type="NCBI Taxonomy" id="2600177"/>
    <lineage>
        <taxon>Bacteria</taxon>
        <taxon>Deltaproteobacteria</taxon>
        <taxon>Bradymonadales</taxon>
        <taxon>Microvenatoraceae</taxon>
        <taxon>Microvenator</taxon>
    </lineage>
</organism>
<dbReference type="InterPro" id="IPR000014">
    <property type="entry name" value="PAS"/>
</dbReference>
<keyword evidence="1 4" id="KW-0597">Phosphoprotein</keyword>
<dbReference type="Gene3D" id="3.30.450.20">
    <property type="entry name" value="PAS domain"/>
    <property type="match status" value="1"/>
</dbReference>
<evidence type="ECO:0000313" key="7">
    <source>
        <dbReference type="EMBL" id="QED29811.1"/>
    </source>
</evidence>
<sequence length="546" mass="60703">MAMQIWAVDDEESLLMAIGELLRETDFEYRSFVDPREVIPALDERIPDLILVDLNMPRMTGTELIKALRNSSAADVPVMVLTALSSEGALLNAFKAGADDVVRKPFSFSELLARISWQLERAQQIRALRRKNSDLRILTELAKTMSQEDSLGNVLRVLVDSMRRALSVARCGVYLVDEESGELHRALPSDPSRAEGSPNLSLDYRNIEALAKGLASRRPVLLGQKETSELMAKMGGEAVRSETVSSAIYPMQLSGRLIGVIVLIATRDDFGQDDREKDLCSIASDLTAVAVRRSELFHSLRRDHFLIDERSRELAEAKDLLQGVIESSPDAIVVASIAGEILIFNRAAERILGWSRNEAIGMHVRNLYPAGGAERIMALLRQDKYGGEGRLLAQRHVLTDKEERELPVEISAALIHDQDGAEVATVGIFKDLRRDLHMEERLLAATEDLERTRRRVVVAELAGAAAHELNQPLTSLLGYTELMRRKVTEAEHLRILSKIDSDAKRVADIVGKIGRITDYRTKEYVGGARIMDLDSASEAIDEGEEH</sequence>
<dbReference type="GO" id="GO:0006355">
    <property type="term" value="P:regulation of DNA-templated transcription"/>
    <property type="evidence" value="ECO:0007669"/>
    <property type="project" value="InterPro"/>
</dbReference>
<dbReference type="PROSITE" id="PS50112">
    <property type="entry name" value="PAS"/>
    <property type="match status" value="1"/>
</dbReference>
<feature type="domain" description="Response regulatory" evidence="5">
    <location>
        <begin position="4"/>
        <end position="119"/>
    </location>
</feature>
<dbReference type="InterPro" id="IPR029016">
    <property type="entry name" value="GAF-like_dom_sf"/>
</dbReference>
<dbReference type="RefSeq" id="WP_146963044.1">
    <property type="nucleotide sequence ID" value="NZ_CP042467.1"/>
</dbReference>
<dbReference type="PROSITE" id="PS50110">
    <property type="entry name" value="RESPONSE_REGULATORY"/>
    <property type="match status" value="1"/>
</dbReference>
<dbReference type="PANTHER" id="PTHR44591:SF3">
    <property type="entry name" value="RESPONSE REGULATORY DOMAIN-CONTAINING PROTEIN"/>
    <property type="match status" value="1"/>
</dbReference>
<dbReference type="Pfam" id="PF01590">
    <property type="entry name" value="GAF"/>
    <property type="match status" value="1"/>
</dbReference>
<dbReference type="SUPFAM" id="SSF55785">
    <property type="entry name" value="PYP-like sensor domain (PAS domain)"/>
    <property type="match status" value="1"/>
</dbReference>
<dbReference type="Gene3D" id="3.40.50.2300">
    <property type="match status" value="1"/>
</dbReference>
<dbReference type="Pfam" id="PF00072">
    <property type="entry name" value="Response_reg"/>
    <property type="match status" value="1"/>
</dbReference>
<dbReference type="InterPro" id="IPR013767">
    <property type="entry name" value="PAS_fold"/>
</dbReference>
<reference evidence="7 8" key="1">
    <citation type="submission" date="2019-08" db="EMBL/GenBank/DDBJ databases">
        <authorList>
            <person name="Liang Q."/>
        </authorList>
    </citation>
    <scope>NUCLEOTIDE SEQUENCE [LARGE SCALE GENOMIC DNA]</scope>
    <source>
        <strain evidence="7 8">V1718</strain>
    </source>
</reference>
<dbReference type="GO" id="GO:0000155">
    <property type="term" value="F:phosphorelay sensor kinase activity"/>
    <property type="evidence" value="ECO:0007669"/>
    <property type="project" value="InterPro"/>
</dbReference>
<dbReference type="CDD" id="cd00130">
    <property type="entry name" value="PAS"/>
    <property type="match status" value="1"/>
</dbReference>
<dbReference type="Gene3D" id="3.30.450.40">
    <property type="match status" value="1"/>
</dbReference>
<dbReference type="Proteomes" id="UP000321595">
    <property type="component" value="Chromosome"/>
</dbReference>
<evidence type="ECO:0000313" key="8">
    <source>
        <dbReference type="Proteomes" id="UP000321595"/>
    </source>
</evidence>
<dbReference type="SMART" id="SM00091">
    <property type="entry name" value="PAS"/>
    <property type="match status" value="1"/>
</dbReference>
<dbReference type="InterPro" id="IPR001789">
    <property type="entry name" value="Sig_transdc_resp-reg_receiver"/>
</dbReference>
<dbReference type="SMART" id="SM00388">
    <property type="entry name" value="HisKA"/>
    <property type="match status" value="1"/>
</dbReference>
<dbReference type="NCBIfam" id="TIGR00229">
    <property type="entry name" value="sensory_box"/>
    <property type="match status" value="1"/>
</dbReference>
<accession>A0A5B8XXE6</accession>
<protein>
    <submittedName>
        <fullName evidence="7">Response regulator</fullName>
    </submittedName>
</protein>
<dbReference type="SUPFAM" id="SSF55781">
    <property type="entry name" value="GAF domain-like"/>
    <property type="match status" value="1"/>
</dbReference>